<dbReference type="VEuPathDB" id="TrichDB:TRFO_19721"/>
<keyword evidence="2" id="KW-1185">Reference proteome</keyword>
<name>A0A1J4KND9_9EUKA</name>
<protein>
    <submittedName>
        <fullName evidence="1">Uncharacterized protein</fullName>
    </submittedName>
</protein>
<sequence>MLSHVDFKLISLSLGGNLVKPNDKIRINVTVYPSHEKYPFTCLAKDIGNLNHFWALDDCKQKMTKLLITIRRKSFMDGDPILGKFEVNFSDQENVTHNMFTSLQDRTQTQNPQLCPYFGEAHYEVCYTGCVHTSRNSKRIENIPSNIPNQKASKLGSHGLYGVQFVGLI</sequence>
<comment type="caution">
    <text evidence="1">The sequence shown here is derived from an EMBL/GenBank/DDBJ whole genome shotgun (WGS) entry which is preliminary data.</text>
</comment>
<organism evidence="1 2">
    <name type="scientific">Tritrichomonas foetus</name>
    <dbReference type="NCBI Taxonomy" id="1144522"/>
    <lineage>
        <taxon>Eukaryota</taxon>
        <taxon>Metamonada</taxon>
        <taxon>Parabasalia</taxon>
        <taxon>Tritrichomonadida</taxon>
        <taxon>Tritrichomonadidae</taxon>
        <taxon>Tritrichomonas</taxon>
    </lineage>
</organism>
<accession>A0A1J4KND9</accession>
<dbReference type="GeneID" id="94835663"/>
<dbReference type="Proteomes" id="UP000179807">
    <property type="component" value="Unassembled WGS sequence"/>
</dbReference>
<proteinExistence type="predicted"/>
<dbReference type="RefSeq" id="XP_068364045.1">
    <property type="nucleotide sequence ID" value="XM_068500959.1"/>
</dbReference>
<gene>
    <name evidence="1" type="ORF">TRFO_19721</name>
</gene>
<dbReference type="AlphaFoldDB" id="A0A1J4KND9"/>
<dbReference type="EMBL" id="MLAK01000599">
    <property type="protein sequence ID" value="OHT10909.1"/>
    <property type="molecule type" value="Genomic_DNA"/>
</dbReference>
<evidence type="ECO:0000313" key="1">
    <source>
        <dbReference type="EMBL" id="OHT10909.1"/>
    </source>
</evidence>
<evidence type="ECO:0000313" key="2">
    <source>
        <dbReference type="Proteomes" id="UP000179807"/>
    </source>
</evidence>
<reference evidence="1" key="1">
    <citation type="submission" date="2016-10" db="EMBL/GenBank/DDBJ databases">
        <authorList>
            <person name="Benchimol M."/>
            <person name="Almeida L.G."/>
            <person name="Vasconcelos A.T."/>
            <person name="Perreira-Neves A."/>
            <person name="Rosa I.A."/>
            <person name="Tasca T."/>
            <person name="Bogo M.R."/>
            <person name="de Souza W."/>
        </authorList>
    </citation>
    <scope>NUCLEOTIDE SEQUENCE [LARGE SCALE GENOMIC DNA]</scope>
    <source>
        <strain evidence="1">K</strain>
    </source>
</reference>